<reference evidence="2 3" key="1">
    <citation type="submission" date="2024-02" db="EMBL/GenBank/DDBJ databases">
        <authorList>
            <person name="Chen Y."/>
            <person name="Shah S."/>
            <person name="Dougan E. K."/>
            <person name="Thang M."/>
            <person name="Chan C."/>
        </authorList>
    </citation>
    <scope>NUCLEOTIDE SEQUENCE [LARGE SCALE GENOMIC DNA]</scope>
</reference>
<keyword evidence="1" id="KW-0732">Signal</keyword>
<dbReference type="EMBL" id="CAXAMN010001014">
    <property type="protein sequence ID" value="CAK8991930.1"/>
    <property type="molecule type" value="Genomic_DNA"/>
</dbReference>
<evidence type="ECO:0000256" key="1">
    <source>
        <dbReference type="SAM" id="SignalP"/>
    </source>
</evidence>
<accession>A0ABP0HNX6</accession>
<evidence type="ECO:0000313" key="3">
    <source>
        <dbReference type="Proteomes" id="UP001642484"/>
    </source>
</evidence>
<comment type="caution">
    <text evidence="2">The sequence shown here is derived from an EMBL/GenBank/DDBJ whole genome shotgun (WGS) entry which is preliminary data.</text>
</comment>
<proteinExistence type="predicted"/>
<sequence length="162" mass="18382">MKMTPFMCSPLLQNSPIWLCIVLPLLLRPFRSHEEEGNAIMKAINLYASACKRGCHEAYYFMHGVVRQVLETLDSGVVVCEPEGFALDEAQSNACFEERRDVPLVEEEARQESPGSDPGLAERNVEIPKYNQIVMEEDAWKDCKFSKTTWQAAHSHRSTCVC</sequence>
<keyword evidence="3" id="KW-1185">Reference proteome</keyword>
<gene>
    <name evidence="2" type="ORF">CCMP2556_LOCUS2657</name>
</gene>
<feature type="signal peptide" evidence="1">
    <location>
        <begin position="1"/>
        <end position="32"/>
    </location>
</feature>
<organism evidence="2 3">
    <name type="scientific">Durusdinium trenchii</name>
    <dbReference type="NCBI Taxonomy" id="1381693"/>
    <lineage>
        <taxon>Eukaryota</taxon>
        <taxon>Sar</taxon>
        <taxon>Alveolata</taxon>
        <taxon>Dinophyceae</taxon>
        <taxon>Suessiales</taxon>
        <taxon>Symbiodiniaceae</taxon>
        <taxon>Durusdinium</taxon>
    </lineage>
</organism>
<feature type="chain" id="PRO_5046495187" evidence="1">
    <location>
        <begin position="33"/>
        <end position="162"/>
    </location>
</feature>
<dbReference type="Proteomes" id="UP001642484">
    <property type="component" value="Unassembled WGS sequence"/>
</dbReference>
<name>A0ABP0HNX6_9DINO</name>
<protein>
    <submittedName>
        <fullName evidence="2">Uncharacterized protein</fullName>
    </submittedName>
</protein>
<evidence type="ECO:0000313" key="2">
    <source>
        <dbReference type="EMBL" id="CAK8991930.1"/>
    </source>
</evidence>